<proteinExistence type="inferred from homology"/>
<dbReference type="InterPro" id="IPR041154">
    <property type="entry name" value="AglB_P1"/>
</dbReference>
<dbReference type="NCBIfam" id="TIGR04154">
    <property type="entry name" value="archaeo_STT3"/>
    <property type="match status" value="1"/>
</dbReference>
<name>A0ABD5P6R5_9EURY</name>
<comment type="cofactor">
    <cofactor evidence="1">
        <name>Mn(2+)</name>
        <dbReference type="ChEBI" id="CHEBI:29035"/>
    </cofactor>
</comment>
<feature type="region of interest" description="Disordered" evidence="17">
    <location>
        <begin position="1028"/>
        <end position="1089"/>
    </location>
</feature>
<evidence type="ECO:0000256" key="4">
    <source>
        <dbReference type="ARBA" id="ARBA00004922"/>
    </source>
</evidence>
<evidence type="ECO:0000256" key="10">
    <source>
        <dbReference type="ARBA" id="ARBA00022723"/>
    </source>
</evidence>
<feature type="transmembrane region" description="Helical" evidence="18">
    <location>
        <begin position="517"/>
        <end position="535"/>
    </location>
</feature>
<comment type="cofactor">
    <cofactor evidence="2">
        <name>Mg(2+)</name>
        <dbReference type="ChEBI" id="CHEBI:18420"/>
    </cofactor>
</comment>
<keyword evidence="13 18" id="KW-0472">Membrane</keyword>
<feature type="transmembrane region" description="Helical" evidence="18">
    <location>
        <begin position="274"/>
        <end position="293"/>
    </location>
</feature>
<feature type="transmembrane region" description="Helical" evidence="18">
    <location>
        <begin position="556"/>
        <end position="577"/>
    </location>
</feature>
<sequence length="1110" mass="118710">MSLRTESDGEVGYADRTLDYLERRPYVPVGLAMTAIMAVMLWIRLLPYDRFVRADGEVLFSGNDAWYHLREVSYTVRNWPSTIPFDPWTYFPYGTSTGQFGTLYDQLVATAALVVGLGSPNPELVAKTLLVAPAVFGALTAIPVYFLGKRLGGRAAGLFGAAILMLLPGTFLQRTLVGVSDHNGVEPFFQALAVLALVVAFAVAEREKPVWELVQAREVDSLRRPLLFAALAGVAVAMYMWVWPPGLLLIVITGIFLLLKMTSDVVGGDTPEPVGIVGAVAMTVTGLLLLVPIETLNPSPTRFSILQPLLAFAVAFGAVFLAALARFFEGRDTETTYYPAAVFGILFVLAGLLAVVTPEFFSLLLNNLLRIVGFSANAATRTIAEARPFLDPNRLQRFGNISRTEMIYREYGMAFFTAALAAIWLVIRPLVRDGETREYTYVGAGLATVLLIFLAPGLLSAIAGVVGGDPQVLGLAIVTALLVGAVVLARYDAEVLFVVVWAGFITAAAFTQVRFNYYLAVVVAVLNAFLLGELLRVLDLTGSVARARDNADALKAVAVVVVLVVALVPGMAVSLAASGSGGGGQGMQLTTPAHQTAKFHGPGAVTQWDGSLDWMSNNTPAVGEYGGADNAGELDYYGTYQEPADGNYDYPDGAYGVMSWWDYGHWITVEGDRIPNANPFQQGAVQAANYLLAPSESQAEDVLRSYENDAEGEGNQTRLVMVDWQMTTVGQKFGAPIVFYDAEENVGANDFYYPVLRQNQQGGASFGFWMHKQRYYDSQMVRLYQYHGSAMEPQPIVVDWETQTFQGQSYRVLPAGNGSQPVRTFDNMSAARAYVEQDGSAQVGGFGPYPEERVPALEHYRLVKSSESTAYDSRGFVNSLVGVQRSLGLPFQPQLFTQTTPSWVKTFERVPGATVEGSGAPANATVTATVQMNVPSSNSTFTYRQQTQADAQGNFEFTLPYSTTGYDQYGTEEGYTNTSVRATGPYFVASEPTVNESGYGVRYASNASVPEGQVVGAEDGPVTVELERDTRPPANAGNGSAGNASAGNATAGGAGNASTGNVTEAATNGSNASSLDGGAVTTGESSSAGTTGFVSVLTAGLAVLSTVWVV</sequence>
<feature type="compositionally biased region" description="Polar residues" evidence="17">
    <location>
        <begin position="1062"/>
        <end position="1074"/>
    </location>
</feature>
<evidence type="ECO:0000256" key="7">
    <source>
        <dbReference type="ARBA" id="ARBA00022676"/>
    </source>
</evidence>
<evidence type="ECO:0000256" key="15">
    <source>
        <dbReference type="ARBA" id="ARBA00030679"/>
    </source>
</evidence>
<comment type="similarity">
    <text evidence="5">Belongs to the STT3 family.</text>
</comment>
<evidence type="ECO:0000256" key="1">
    <source>
        <dbReference type="ARBA" id="ARBA00001936"/>
    </source>
</evidence>
<dbReference type="Pfam" id="PF02516">
    <property type="entry name" value="STT3"/>
    <property type="match status" value="1"/>
</dbReference>
<evidence type="ECO:0000256" key="13">
    <source>
        <dbReference type="ARBA" id="ARBA00023136"/>
    </source>
</evidence>
<dbReference type="PANTHER" id="PTHR13872">
    <property type="entry name" value="DOLICHYL-DIPHOSPHOOLIGOSACCHARIDE--PROTEIN GLYCOSYLTRANSFERASE SUBUNIT"/>
    <property type="match status" value="1"/>
</dbReference>
<feature type="compositionally biased region" description="Low complexity" evidence="17">
    <location>
        <begin position="1077"/>
        <end position="1089"/>
    </location>
</feature>
<evidence type="ECO:0000259" key="19">
    <source>
        <dbReference type="Pfam" id="PF02516"/>
    </source>
</evidence>
<keyword evidence="12 18" id="KW-1133">Transmembrane helix</keyword>
<keyword evidence="7" id="KW-0328">Glycosyltransferase</keyword>
<evidence type="ECO:0000256" key="6">
    <source>
        <dbReference type="ARBA" id="ARBA00012602"/>
    </source>
</evidence>
<evidence type="ECO:0000259" key="21">
    <source>
        <dbReference type="Pfam" id="PF22627"/>
    </source>
</evidence>
<dbReference type="Pfam" id="PF22627">
    <property type="entry name" value="AglB_core-like"/>
    <property type="match status" value="1"/>
</dbReference>
<evidence type="ECO:0000256" key="8">
    <source>
        <dbReference type="ARBA" id="ARBA00022679"/>
    </source>
</evidence>
<feature type="transmembrane region" description="Helical" evidence="18">
    <location>
        <begin position="472"/>
        <end position="488"/>
    </location>
</feature>
<reference evidence="22 23" key="1">
    <citation type="journal article" date="2019" name="Int. J. Syst. Evol. Microbiol.">
        <title>The Global Catalogue of Microorganisms (GCM) 10K type strain sequencing project: providing services to taxonomists for standard genome sequencing and annotation.</title>
        <authorList>
            <consortium name="The Broad Institute Genomics Platform"/>
            <consortium name="The Broad Institute Genome Sequencing Center for Infectious Disease"/>
            <person name="Wu L."/>
            <person name="Ma J."/>
        </authorList>
    </citation>
    <scope>NUCLEOTIDE SEQUENCE [LARGE SCALE GENOMIC DNA]</scope>
    <source>
        <strain evidence="22 23">CGMCC 1.12553</strain>
    </source>
</reference>
<gene>
    <name evidence="22" type="ORF">ACFO0N_01360</name>
</gene>
<feature type="transmembrane region" description="Helical" evidence="18">
    <location>
        <begin position="411"/>
        <end position="427"/>
    </location>
</feature>
<keyword evidence="10" id="KW-0479">Metal-binding</keyword>
<evidence type="ECO:0000256" key="11">
    <source>
        <dbReference type="ARBA" id="ARBA00022842"/>
    </source>
</evidence>
<dbReference type="Gene3D" id="3.40.50.12610">
    <property type="match status" value="1"/>
</dbReference>
<feature type="compositionally biased region" description="Low complexity" evidence="17">
    <location>
        <begin position="1034"/>
        <end position="1049"/>
    </location>
</feature>
<evidence type="ECO:0000256" key="2">
    <source>
        <dbReference type="ARBA" id="ARBA00001946"/>
    </source>
</evidence>
<evidence type="ECO:0000313" key="23">
    <source>
        <dbReference type="Proteomes" id="UP001595921"/>
    </source>
</evidence>
<keyword evidence="9 18" id="KW-0812">Transmembrane</keyword>
<evidence type="ECO:0000256" key="18">
    <source>
        <dbReference type="SAM" id="Phobius"/>
    </source>
</evidence>
<accession>A0ABD5P6R5</accession>
<evidence type="ECO:0000256" key="16">
    <source>
        <dbReference type="ARBA" id="ARBA00034066"/>
    </source>
</evidence>
<dbReference type="PANTHER" id="PTHR13872:SF1">
    <property type="entry name" value="DOLICHYL-DIPHOSPHOOLIGOSACCHARIDE--PROTEIN GLYCOSYLTRANSFERASE SUBUNIT STT3B"/>
    <property type="match status" value="1"/>
</dbReference>
<comment type="pathway">
    <text evidence="4">Protein modification; protein glycosylation.</text>
</comment>
<evidence type="ECO:0000259" key="20">
    <source>
        <dbReference type="Pfam" id="PF18079"/>
    </source>
</evidence>
<comment type="caution">
    <text evidence="22">The sequence shown here is derived from an EMBL/GenBank/DDBJ whole genome shotgun (WGS) entry which is preliminary data.</text>
</comment>
<comment type="subcellular location">
    <subcellularLocation>
        <location evidence="3">Cell membrane</location>
        <topology evidence="3">Multi-pass membrane protein</topology>
    </subcellularLocation>
</comment>
<evidence type="ECO:0000256" key="9">
    <source>
        <dbReference type="ARBA" id="ARBA00022692"/>
    </source>
</evidence>
<feature type="transmembrane region" description="Helical" evidence="18">
    <location>
        <begin position="305"/>
        <end position="325"/>
    </location>
</feature>
<protein>
    <recommendedName>
        <fullName evidence="6">dolichyl-phosphooligosaccharide-protein glycotransferase</fullName>
        <ecNumber evidence="6">2.4.99.21</ecNumber>
    </recommendedName>
    <alternativeName>
        <fullName evidence="15">Oligosaccharyl transferase</fullName>
    </alternativeName>
</protein>
<feature type="transmembrane region" description="Helical" evidence="18">
    <location>
        <begin position="129"/>
        <end position="148"/>
    </location>
</feature>
<dbReference type="EC" id="2.4.99.21" evidence="6"/>
<evidence type="ECO:0000256" key="14">
    <source>
        <dbReference type="ARBA" id="ARBA00023211"/>
    </source>
</evidence>
<keyword evidence="23" id="KW-1185">Reference proteome</keyword>
<feature type="domain" description="Oligosaccharyl transferase STT3 N-terminal" evidence="19">
    <location>
        <begin position="36"/>
        <end position="312"/>
    </location>
</feature>
<feature type="domain" description="AglB-like core" evidence="21">
    <location>
        <begin position="606"/>
        <end position="706"/>
    </location>
</feature>
<dbReference type="InterPro" id="IPR048307">
    <property type="entry name" value="STT3_N"/>
</dbReference>
<evidence type="ECO:0000313" key="22">
    <source>
        <dbReference type="EMBL" id="MFC4356591.1"/>
    </source>
</evidence>
<organism evidence="22 23">
    <name type="scientific">Halobium salinum</name>
    <dbReference type="NCBI Taxonomy" id="1364940"/>
    <lineage>
        <taxon>Archaea</taxon>
        <taxon>Methanobacteriati</taxon>
        <taxon>Methanobacteriota</taxon>
        <taxon>Stenosarchaea group</taxon>
        <taxon>Halobacteria</taxon>
        <taxon>Halobacteriales</taxon>
        <taxon>Haloferacaceae</taxon>
        <taxon>Halobium</taxon>
    </lineage>
</organism>
<keyword evidence="11" id="KW-0460">Magnesium</keyword>
<dbReference type="Pfam" id="PF18079">
    <property type="entry name" value="AglB_L1"/>
    <property type="match status" value="1"/>
</dbReference>
<feature type="transmembrane region" description="Helical" evidence="18">
    <location>
        <begin position="495"/>
        <end position="511"/>
    </location>
</feature>
<keyword evidence="8 22" id="KW-0808">Transferase</keyword>
<feature type="transmembrane region" description="Helical" evidence="18">
    <location>
        <begin position="188"/>
        <end position="204"/>
    </location>
</feature>
<feature type="transmembrane region" description="Helical" evidence="18">
    <location>
        <begin position="248"/>
        <end position="267"/>
    </location>
</feature>
<dbReference type="InterPro" id="IPR026410">
    <property type="entry name" value="OlisacTrfase_arch"/>
</dbReference>
<dbReference type="Gene3D" id="2.60.40.3390">
    <property type="match status" value="1"/>
</dbReference>
<dbReference type="GO" id="GO:0016757">
    <property type="term" value="F:glycosyltransferase activity"/>
    <property type="evidence" value="ECO:0007669"/>
    <property type="project" value="UniProtKB-KW"/>
</dbReference>
<dbReference type="EMBL" id="JBHSDS010000002">
    <property type="protein sequence ID" value="MFC4356591.1"/>
    <property type="molecule type" value="Genomic_DNA"/>
</dbReference>
<keyword evidence="14" id="KW-0464">Manganese</keyword>
<comment type="catalytic activity">
    <reaction evidence="16">
        <text>an archaeal dolichyl phosphooligosaccharide + [protein]-L-asparagine = an archaeal dolichyl phosphate + a glycoprotein with the oligosaccharide chain attached by N-beta-D-glycosyl linkage to a protein L-asparagine.</text>
        <dbReference type="EC" id="2.4.99.21"/>
    </reaction>
</comment>
<evidence type="ECO:0000256" key="5">
    <source>
        <dbReference type="ARBA" id="ARBA00010810"/>
    </source>
</evidence>
<dbReference type="InterPro" id="IPR054479">
    <property type="entry name" value="AglB-like_core"/>
</dbReference>
<feature type="transmembrane region" description="Helical" evidence="18">
    <location>
        <begin position="155"/>
        <end position="176"/>
    </location>
</feature>
<dbReference type="GO" id="GO:0005886">
    <property type="term" value="C:plasma membrane"/>
    <property type="evidence" value="ECO:0007669"/>
    <property type="project" value="UniProtKB-SubCell"/>
</dbReference>
<dbReference type="GO" id="GO:0046872">
    <property type="term" value="F:metal ion binding"/>
    <property type="evidence" value="ECO:0007669"/>
    <property type="project" value="UniProtKB-KW"/>
</dbReference>
<dbReference type="InterPro" id="IPR003674">
    <property type="entry name" value="Oligo_trans_STT3"/>
</dbReference>
<feature type="transmembrane region" description="Helical" evidence="18">
    <location>
        <begin position="337"/>
        <end position="356"/>
    </location>
</feature>
<evidence type="ECO:0000256" key="12">
    <source>
        <dbReference type="ARBA" id="ARBA00022989"/>
    </source>
</evidence>
<evidence type="ECO:0000256" key="3">
    <source>
        <dbReference type="ARBA" id="ARBA00004651"/>
    </source>
</evidence>
<feature type="transmembrane region" description="Helical" evidence="18">
    <location>
        <begin position="225"/>
        <end position="242"/>
    </location>
</feature>
<feature type="transmembrane region" description="Helical" evidence="18">
    <location>
        <begin position="26"/>
        <end position="45"/>
    </location>
</feature>
<dbReference type="Proteomes" id="UP001595921">
    <property type="component" value="Unassembled WGS sequence"/>
</dbReference>
<feature type="transmembrane region" description="Helical" evidence="18">
    <location>
        <begin position="439"/>
        <end position="466"/>
    </location>
</feature>
<evidence type="ECO:0000256" key="17">
    <source>
        <dbReference type="SAM" id="MobiDB-lite"/>
    </source>
</evidence>
<dbReference type="AlphaFoldDB" id="A0ABD5P6R5"/>
<feature type="domain" description="Archaeal glycosylation protein B peripheral" evidence="20">
    <location>
        <begin position="912"/>
        <end position="1014"/>
    </location>
</feature>
<dbReference type="RefSeq" id="WP_267625026.1">
    <property type="nucleotide sequence ID" value="NZ_JAODIW010000010.1"/>
</dbReference>